<organism evidence="2 3">
    <name type="scientific">Microbotryum silenes-dioicae</name>
    <dbReference type="NCBI Taxonomy" id="796604"/>
    <lineage>
        <taxon>Eukaryota</taxon>
        <taxon>Fungi</taxon>
        <taxon>Dikarya</taxon>
        <taxon>Basidiomycota</taxon>
        <taxon>Pucciniomycotina</taxon>
        <taxon>Microbotryomycetes</taxon>
        <taxon>Microbotryales</taxon>
        <taxon>Microbotryaceae</taxon>
        <taxon>Microbotryum</taxon>
    </lineage>
</organism>
<name>A0A2X0MBE0_9BASI</name>
<gene>
    <name evidence="2" type="primary">BQ5605_C005g03602</name>
    <name evidence="2" type="ORF">BQ5605_C005G03602</name>
</gene>
<evidence type="ECO:0000256" key="1">
    <source>
        <dbReference type="SAM" id="MobiDB-lite"/>
    </source>
</evidence>
<sequence>MTVKNGHDFLGYALGLVADALLSRETNLSSALVSSSARSMAIAIIDGSTAFKHQCKAATGRAKNNEPKRGHLDPP</sequence>
<dbReference type="Proteomes" id="UP000249464">
    <property type="component" value="Unassembled WGS sequence"/>
</dbReference>
<protein>
    <submittedName>
        <fullName evidence="2">BQ5605_C005g03602 protein</fullName>
    </submittedName>
</protein>
<evidence type="ECO:0000313" key="2">
    <source>
        <dbReference type="EMBL" id="SGY77315.1"/>
    </source>
</evidence>
<dbReference type="AlphaFoldDB" id="A0A2X0MBE0"/>
<evidence type="ECO:0000313" key="3">
    <source>
        <dbReference type="Proteomes" id="UP000249464"/>
    </source>
</evidence>
<dbReference type="EMBL" id="FQNC01000047">
    <property type="protein sequence ID" value="SGY77315.1"/>
    <property type="molecule type" value="Genomic_DNA"/>
</dbReference>
<feature type="region of interest" description="Disordered" evidence="1">
    <location>
        <begin position="56"/>
        <end position="75"/>
    </location>
</feature>
<keyword evidence="3" id="KW-1185">Reference proteome</keyword>
<feature type="compositionally biased region" description="Basic and acidic residues" evidence="1">
    <location>
        <begin position="63"/>
        <end position="75"/>
    </location>
</feature>
<reference evidence="2 3" key="1">
    <citation type="submission" date="2016-11" db="EMBL/GenBank/DDBJ databases">
        <authorList>
            <person name="Jaros S."/>
            <person name="Januszkiewicz K."/>
            <person name="Wedrychowicz H."/>
        </authorList>
    </citation>
    <scope>NUCLEOTIDE SEQUENCE [LARGE SCALE GENOMIC DNA]</scope>
</reference>
<proteinExistence type="predicted"/>
<accession>A0A2X0MBE0</accession>